<dbReference type="STRING" id="857340.A0A086SZS0"/>
<dbReference type="Proteomes" id="UP000029964">
    <property type="component" value="Unassembled WGS sequence"/>
</dbReference>
<evidence type="ECO:0000256" key="1">
    <source>
        <dbReference type="SAM" id="MobiDB-lite"/>
    </source>
</evidence>
<feature type="compositionally biased region" description="Polar residues" evidence="1">
    <location>
        <begin position="1"/>
        <end position="17"/>
    </location>
</feature>
<dbReference type="OrthoDB" id="5326237at2759"/>
<proteinExistence type="predicted"/>
<dbReference type="HOGENOM" id="CLU_133417_1_0_1"/>
<feature type="region of interest" description="Disordered" evidence="1">
    <location>
        <begin position="1"/>
        <end position="20"/>
    </location>
</feature>
<keyword evidence="3" id="KW-1185">Reference proteome</keyword>
<dbReference type="AlphaFoldDB" id="A0A086SZS0"/>
<protein>
    <submittedName>
        <fullName evidence="2">Uncharacterized protein</fullName>
    </submittedName>
</protein>
<organism evidence="2 3">
    <name type="scientific">Hapsidospora chrysogenum (strain ATCC 11550 / CBS 779.69 / DSM 880 / IAM 14645 / JCM 23072 / IMI 49137)</name>
    <name type="common">Acremonium chrysogenum</name>
    <dbReference type="NCBI Taxonomy" id="857340"/>
    <lineage>
        <taxon>Eukaryota</taxon>
        <taxon>Fungi</taxon>
        <taxon>Dikarya</taxon>
        <taxon>Ascomycota</taxon>
        <taxon>Pezizomycotina</taxon>
        <taxon>Sordariomycetes</taxon>
        <taxon>Hypocreomycetidae</taxon>
        <taxon>Hypocreales</taxon>
        <taxon>Bionectriaceae</taxon>
        <taxon>Hapsidospora</taxon>
    </lineage>
</organism>
<comment type="caution">
    <text evidence="2">The sequence shown here is derived from an EMBL/GenBank/DDBJ whole genome shotgun (WGS) entry which is preliminary data.</text>
</comment>
<evidence type="ECO:0000313" key="2">
    <source>
        <dbReference type="EMBL" id="KFH42602.1"/>
    </source>
</evidence>
<name>A0A086SZS0_HAPC1</name>
<reference evidence="3" key="1">
    <citation type="journal article" date="2014" name="Genome Announc.">
        <title>Genome sequence and annotation of Acremonium chrysogenum, producer of the beta-lactam antibiotic cephalosporin C.</title>
        <authorList>
            <person name="Terfehr D."/>
            <person name="Dahlmann T.A."/>
            <person name="Specht T."/>
            <person name="Zadra I."/>
            <person name="Kuernsteiner H."/>
            <person name="Kueck U."/>
        </authorList>
    </citation>
    <scope>NUCLEOTIDE SEQUENCE [LARGE SCALE GENOMIC DNA]</scope>
    <source>
        <strain evidence="3">ATCC 11550 / CBS 779.69 / DSM 880 / IAM 14645 / JCM 23072 / IMI 49137</strain>
    </source>
</reference>
<dbReference type="EMBL" id="JPKY01000090">
    <property type="protein sequence ID" value="KFH42602.1"/>
    <property type="molecule type" value="Genomic_DNA"/>
</dbReference>
<evidence type="ECO:0000313" key="3">
    <source>
        <dbReference type="Proteomes" id="UP000029964"/>
    </source>
</evidence>
<accession>A0A086SZS0</accession>
<gene>
    <name evidence="2" type="ORF">ACRE_066880</name>
</gene>
<sequence length="138" mass="15553">MDQQPSAAQNGGDQSQGVWDEARLKDSIQRLNLLQAKARALRDLIPRVLEPMGQKTETPLRRAEKLTSPIKAKELYDVVMKGVADAQADITEFTKAMREEESKAIFARAVKSQQEAATDIKPWRHKDHPGWYDGSHQS</sequence>
<feature type="region of interest" description="Disordered" evidence="1">
    <location>
        <begin position="113"/>
        <end position="138"/>
    </location>
</feature>